<reference evidence="5" key="1">
    <citation type="journal article" date="2022" name="ISME J.">
        <title>Identification of active gaseous-alkane degraders at natural gas seeps.</title>
        <authorList>
            <person name="Farhan Ul Haque M."/>
            <person name="Hernandez M."/>
            <person name="Crombie A.T."/>
            <person name="Murrell J.C."/>
        </authorList>
    </citation>
    <scope>NUCLEOTIDE SEQUENCE</scope>
    <source>
        <strain evidence="5">PC2</strain>
    </source>
</reference>
<accession>A0ABS9Z8H0</accession>
<evidence type="ECO:0000256" key="1">
    <source>
        <dbReference type="ARBA" id="ARBA00023015"/>
    </source>
</evidence>
<evidence type="ECO:0000256" key="3">
    <source>
        <dbReference type="ARBA" id="ARBA00023163"/>
    </source>
</evidence>
<organism evidence="5 6">
    <name type="scientific">Candidatus Rhodoblastus alkanivorans</name>
    <dbReference type="NCBI Taxonomy" id="2954117"/>
    <lineage>
        <taxon>Bacteria</taxon>
        <taxon>Pseudomonadati</taxon>
        <taxon>Pseudomonadota</taxon>
        <taxon>Alphaproteobacteria</taxon>
        <taxon>Hyphomicrobiales</taxon>
        <taxon>Rhodoblastaceae</taxon>
        <taxon>Rhodoblastus</taxon>
    </lineage>
</organism>
<dbReference type="SUPFAM" id="SSF46785">
    <property type="entry name" value="Winged helix' DNA-binding domain"/>
    <property type="match status" value="1"/>
</dbReference>
<dbReference type="Pfam" id="PF12802">
    <property type="entry name" value="MarR_2"/>
    <property type="match status" value="1"/>
</dbReference>
<keyword evidence="6" id="KW-1185">Reference proteome</keyword>
<keyword evidence="3" id="KW-0804">Transcription</keyword>
<dbReference type="PROSITE" id="PS50995">
    <property type="entry name" value="HTH_MARR_2"/>
    <property type="match status" value="1"/>
</dbReference>
<protein>
    <submittedName>
        <fullName evidence="5">MarR family transcriptional regulator</fullName>
    </submittedName>
</protein>
<dbReference type="SMART" id="SM00347">
    <property type="entry name" value="HTH_MARR"/>
    <property type="match status" value="1"/>
</dbReference>
<dbReference type="PANTHER" id="PTHR42756:SF1">
    <property type="entry name" value="TRANSCRIPTIONAL REPRESSOR OF EMRAB OPERON"/>
    <property type="match status" value="1"/>
</dbReference>
<dbReference type="EMBL" id="JAIVFP010000001">
    <property type="protein sequence ID" value="MCI4682927.1"/>
    <property type="molecule type" value="Genomic_DNA"/>
</dbReference>
<feature type="domain" description="HTH marR-type" evidence="4">
    <location>
        <begin position="3"/>
        <end position="136"/>
    </location>
</feature>
<dbReference type="Gene3D" id="1.10.10.10">
    <property type="entry name" value="Winged helix-like DNA-binding domain superfamily/Winged helix DNA-binding domain"/>
    <property type="match status" value="1"/>
</dbReference>
<dbReference type="InterPro" id="IPR036388">
    <property type="entry name" value="WH-like_DNA-bd_sf"/>
</dbReference>
<dbReference type="Proteomes" id="UP001139104">
    <property type="component" value="Unassembled WGS sequence"/>
</dbReference>
<evidence type="ECO:0000259" key="4">
    <source>
        <dbReference type="PROSITE" id="PS50995"/>
    </source>
</evidence>
<dbReference type="InterPro" id="IPR000835">
    <property type="entry name" value="HTH_MarR-typ"/>
</dbReference>
<comment type="caution">
    <text evidence="5">The sequence shown here is derived from an EMBL/GenBank/DDBJ whole genome shotgun (WGS) entry which is preliminary data.</text>
</comment>
<keyword evidence="1" id="KW-0805">Transcription regulation</keyword>
<evidence type="ECO:0000313" key="6">
    <source>
        <dbReference type="Proteomes" id="UP001139104"/>
    </source>
</evidence>
<evidence type="ECO:0000256" key="2">
    <source>
        <dbReference type="ARBA" id="ARBA00023125"/>
    </source>
</evidence>
<dbReference type="InterPro" id="IPR036390">
    <property type="entry name" value="WH_DNA-bd_sf"/>
</dbReference>
<dbReference type="RefSeq" id="WP_243066907.1">
    <property type="nucleotide sequence ID" value="NZ_JAIVFK010000010.1"/>
</dbReference>
<dbReference type="PANTHER" id="PTHR42756">
    <property type="entry name" value="TRANSCRIPTIONAL REGULATOR, MARR"/>
    <property type="match status" value="1"/>
</dbReference>
<keyword evidence="2" id="KW-0238">DNA-binding</keyword>
<proteinExistence type="predicted"/>
<dbReference type="PRINTS" id="PR00598">
    <property type="entry name" value="HTHMARR"/>
</dbReference>
<name>A0ABS9Z8H0_9HYPH</name>
<gene>
    <name evidence="5" type="ORF">K2U94_09145</name>
</gene>
<evidence type="ECO:0000313" key="5">
    <source>
        <dbReference type="EMBL" id="MCI4682927.1"/>
    </source>
</evidence>
<sequence>MIYERFFASALLLPRRWRAAMDAEVSRYRLTSATCRPLFYLGRLGEGVRPKDLAEILEIERPSLAQLLDRLEEGGMVQRREDPHDRRGKTLHLTAEGRKIFELTKDLVDRMAARLFEGVAEADIEVCERVFARIFANVARVEEELAAPAKARK</sequence>